<evidence type="ECO:0000313" key="1">
    <source>
        <dbReference type="EMBL" id="KHJ83003.1"/>
    </source>
</evidence>
<dbReference type="EMBL" id="KN575803">
    <property type="protein sequence ID" value="KHJ83003.1"/>
    <property type="molecule type" value="Genomic_DNA"/>
</dbReference>
<gene>
    <name evidence="1" type="ORF">OESDEN_17302</name>
</gene>
<protein>
    <submittedName>
        <fullName evidence="1">Uncharacterized protein</fullName>
    </submittedName>
</protein>
<proteinExistence type="predicted"/>
<sequence length="49" mass="5987">MPCVRPERNFGSDPPCIFIQVQKDRMHVFPAWKNMCTDEARSIWIHRWR</sequence>
<reference evidence="1 2" key="1">
    <citation type="submission" date="2014-03" db="EMBL/GenBank/DDBJ databases">
        <title>Draft genome of the hookworm Oesophagostomum dentatum.</title>
        <authorList>
            <person name="Mitreva M."/>
        </authorList>
    </citation>
    <scope>NUCLEOTIDE SEQUENCE [LARGE SCALE GENOMIC DNA]</scope>
    <source>
        <strain evidence="1 2">OD-Hann</strain>
    </source>
</reference>
<organism evidence="1 2">
    <name type="scientific">Oesophagostomum dentatum</name>
    <name type="common">Nodular worm</name>
    <dbReference type="NCBI Taxonomy" id="61180"/>
    <lineage>
        <taxon>Eukaryota</taxon>
        <taxon>Metazoa</taxon>
        <taxon>Ecdysozoa</taxon>
        <taxon>Nematoda</taxon>
        <taxon>Chromadorea</taxon>
        <taxon>Rhabditida</taxon>
        <taxon>Rhabditina</taxon>
        <taxon>Rhabditomorpha</taxon>
        <taxon>Strongyloidea</taxon>
        <taxon>Strongylidae</taxon>
        <taxon>Oesophagostomum</taxon>
    </lineage>
</organism>
<dbReference type="Proteomes" id="UP000053660">
    <property type="component" value="Unassembled WGS sequence"/>
</dbReference>
<dbReference type="AlphaFoldDB" id="A0A0B1SCG9"/>
<accession>A0A0B1SCG9</accession>
<evidence type="ECO:0000313" key="2">
    <source>
        <dbReference type="Proteomes" id="UP000053660"/>
    </source>
</evidence>
<keyword evidence="2" id="KW-1185">Reference proteome</keyword>
<name>A0A0B1SCG9_OESDE</name>